<dbReference type="Proteomes" id="UP000192257">
    <property type="component" value="Unassembled WGS sequence"/>
</dbReference>
<dbReference type="AlphaFoldDB" id="A0A1X0P2R3"/>
<evidence type="ECO:0000256" key="1">
    <source>
        <dbReference type="SAM" id="MobiDB-lite"/>
    </source>
</evidence>
<dbReference type="RefSeq" id="XP_028885049.1">
    <property type="nucleotide sequence ID" value="XM_029023853.1"/>
</dbReference>
<dbReference type="GeneID" id="39983633"/>
<feature type="region of interest" description="Disordered" evidence="1">
    <location>
        <begin position="189"/>
        <end position="211"/>
    </location>
</feature>
<dbReference type="Pfam" id="PF07344">
    <property type="entry name" value="Amastin"/>
    <property type="match status" value="1"/>
</dbReference>
<feature type="transmembrane region" description="Helical" evidence="2">
    <location>
        <begin position="85"/>
        <end position="105"/>
    </location>
</feature>
<dbReference type="EMBL" id="NBCO01000007">
    <property type="protein sequence ID" value="ORC90983.1"/>
    <property type="molecule type" value="Genomic_DNA"/>
</dbReference>
<keyword evidence="2" id="KW-0472">Membrane</keyword>
<sequence>MAKAKNFFVRDYAGHKGATFLLVACILAFIFLVIGTPLGVLRNRVDPSICYTLWGTRKCSSPDYDYRIAWDTCYGRRVRFAFAEAFTIIAMFFLVLNGIACWYCLSGWNGKWWTFLLALFTFATNFVPWTVVASVYHTTYCGSDTYTKTYTKYGPGFALLVTSFCVHFVGIVGLVLMEPYVAVVVEDKKKKKKMDHHHQEPDDDASGNREE</sequence>
<dbReference type="PANTHER" id="PTHR33297:SF4">
    <property type="entry name" value="AMASTIN"/>
    <property type="match status" value="1"/>
</dbReference>
<accession>A0A1X0P2R3</accession>
<gene>
    <name evidence="3" type="ORF">TM35_000074070</name>
</gene>
<dbReference type="PANTHER" id="PTHR33297">
    <property type="entry name" value="AMASTIN-LIKE SURFACE PROTEIN-LIKE PROTEIN-RELATED"/>
    <property type="match status" value="1"/>
</dbReference>
<dbReference type="VEuPathDB" id="TriTrypDB:TM35_000074070"/>
<feature type="transmembrane region" description="Helical" evidence="2">
    <location>
        <begin position="20"/>
        <end position="41"/>
    </location>
</feature>
<name>A0A1X0P2R3_9TRYP</name>
<keyword evidence="2" id="KW-1133">Transmembrane helix</keyword>
<dbReference type="InterPro" id="IPR009944">
    <property type="entry name" value="Amastin"/>
</dbReference>
<feature type="transmembrane region" description="Helical" evidence="2">
    <location>
        <begin position="156"/>
        <end position="185"/>
    </location>
</feature>
<organism evidence="3 4">
    <name type="scientific">Trypanosoma theileri</name>
    <dbReference type="NCBI Taxonomy" id="67003"/>
    <lineage>
        <taxon>Eukaryota</taxon>
        <taxon>Discoba</taxon>
        <taxon>Euglenozoa</taxon>
        <taxon>Kinetoplastea</taxon>
        <taxon>Metakinetoplastina</taxon>
        <taxon>Trypanosomatida</taxon>
        <taxon>Trypanosomatidae</taxon>
        <taxon>Trypanosoma</taxon>
    </lineage>
</organism>
<dbReference type="OrthoDB" id="269792at2759"/>
<keyword evidence="4" id="KW-1185">Reference proteome</keyword>
<reference evidence="3 4" key="1">
    <citation type="submission" date="2017-03" db="EMBL/GenBank/DDBJ databases">
        <title>An alternative strategy for trypanosome survival in the mammalian bloodstream revealed through genome and transcriptome analysis of the ubiquitous bovine parasite Trypanosoma (Megatrypanum) theileri.</title>
        <authorList>
            <person name="Kelly S."/>
            <person name="Ivens A."/>
            <person name="Mott A."/>
            <person name="O'Neill E."/>
            <person name="Emms D."/>
            <person name="Macleod O."/>
            <person name="Voorheis P."/>
            <person name="Matthews J."/>
            <person name="Matthews K."/>
            <person name="Carrington M."/>
        </authorList>
    </citation>
    <scope>NUCLEOTIDE SEQUENCE [LARGE SCALE GENOMIC DNA]</scope>
    <source>
        <strain evidence="3">Edinburgh</strain>
    </source>
</reference>
<evidence type="ECO:0000313" key="4">
    <source>
        <dbReference type="Proteomes" id="UP000192257"/>
    </source>
</evidence>
<feature type="transmembrane region" description="Helical" evidence="2">
    <location>
        <begin position="112"/>
        <end position="136"/>
    </location>
</feature>
<proteinExistence type="predicted"/>
<evidence type="ECO:0000313" key="3">
    <source>
        <dbReference type="EMBL" id="ORC90983.1"/>
    </source>
</evidence>
<protein>
    <submittedName>
        <fullName evidence="3">Amastin</fullName>
    </submittedName>
</protein>
<evidence type="ECO:0000256" key="2">
    <source>
        <dbReference type="SAM" id="Phobius"/>
    </source>
</evidence>
<keyword evidence="2" id="KW-0812">Transmembrane</keyword>
<comment type="caution">
    <text evidence="3">The sequence shown here is derived from an EMBL/GenBank/DDBJ whole genome shotgun (WGS) entry which is preliminary data.</text>
</comment>